<proteinExistence type="predicted"/>
<gene>
    <name evidence="1" type="ORF">STHAL_33000</name>
</gene>
<accession>A0ABS6U156</accession>
<protein>
    <submittedName>
        <fullName evidence="1">Uncharacterized protein</fullName>
    </submittedName>
</protein>
<dbReference type="EMBL" id="JAHUVW010000004">
    <property type="protein sequence ID" value="MBV7674266.1"/>
    <property type="molecule type" value="Genomic_DNA"/>
</dbReference>
<comment type="caution">
    <text evidence="1">The sequence shown here is derived from an EMBL/GenBank/DDBJ whole genome shotgun (WGS) entry which is preliminary data.</text>
</comment>
<keyword evidence="2" id="KW-1185">Reference proteome</keyword>
<name>A0ABS6U156_STRHA</name>
<reference evidence="1 2" key="1">
    <citation type="submission" date="2021-07" db="EMBL/GenBank/DDBJ databases">
        <title>Sequencing Streptomyces halstedii LGO-A4 genome an citrus endophytic actinomycete.</title>
        <authorList>
            <person name="Samborskyy M."/>
            <person name="Scott N."/>
            <person name="Deglau R."/>
            <person name="Dickens S."/>
            <person name="Oliveira L.G."/>
        </authorList>
    </citation>
    <scope>NUCLEOTIDE SEQUENCE [LARGE SCALE GENOMIC DNA]</scope>
    <source>
        <strain evidence="1 2">LGO-A4</strain>
    </source>
</reference>
<sequence length="98" mass="10338">MTIASSLTSVTTTGTWHLTVDDPILLTLHGWRAARSAPGAAEKLGYGPPYRMSESLALALLIDELGASSVAGNACDYGLRVTCSSRCVKSARRAGRRT</sequence>
<evidence type="ECO:0000313" key="1">
    <source>
        <dbReference type="EMBL" id="MBV7674266.1"/>
    </source>
</evidence>
<organism evidence="1 2">
    <name type="scientific">Streptomyces halstedii</name>
    <dbReference type="NCBI Taxonomy" id="1944"/>
    <lineage>
        <taxon>Bacteria</taxon>
        <taxon>Bacillati</taxon>
        <taxon>Actinomycetota</taxon>
        <taxon>Actinomycetes</taxon>
        <taxon>Kitasatosporales</taxon>
        <taxon>Streptomycetaceae</taxon>
        <taxon>Streptomyces</taxon>
    </lineage>
</organism>
<evidence type="ECO:0000313" key="2">
    <source>
        <dbReference type="Proteomes" id="UP000735541"/>
    </source>
</evidence>
<dbReference type="RefSeq" id="WP_228873976.1">
    <property type="nucleotide sequence ID" value="NZ_JAHUVW010000004.1"/>
</dbReference>
<dbReference type="Proteomes" id="UP000735541">
    <property type="component" value="Unassembled WGS sequence"/>
</dbReference>